<dbReference type="Proteomes" id="UP000056453">
    <property type="component" value="Unassembled WGS sequence"/>
</dbReference>
<dbReference type="EMBL" id="LPBJ01000040">
    <property type="protein sequence ID" value="KVP99481.1"/>
    <property type="molecule type" value="Genomic_DNA"/>
</dbReference>
<reference evidence="1 2" key="1">
    <citation type="submission" date="2015-11" db="EMBL/GenBank/DDBJ databases">
        <title>Expanding the genomic diversity of Burkholderia species for the development of highly accurate diagnostics.</title>
        <authorList>
            <person name="Sahl J."/>
            <person name="Keim P."/>
            <person name="Wagner D."/>
        </authorList>
    </citation>
    <scope>NUCLEOTIDE SEQUENCE [LARGE SCALE GENOMIC DNA]</scope>
    <source>
        <strain evidence="1 2">MSMB1808WGS</strain>
    </source>
</reference>
<evidence type="ECO:0000313" key="1">
    <source>
        <dbReference type="EMBL" id="KVP99481.1"/>
    </source>
</evidence>
<protein>
    <recommendedName>
        <fullName evidence="3">PAAR domain-containing protein</fullName>
    </recommendedName>
</protein>
<gene>
    <name evidence="1" type="ORF">WJ96_36315</name>
</gene>
<evidence type="ECO:0000313" key="2">
    <source>
        <dbReference type="Proteomes" id="UP000056453"/>
    </source>
</evidence>
<dbReference type="AlphaFoldDB" id="A0AAW3N0M4"/>
<accession>A0AAW3N0M4</accession>
<comment type="caution">
    <text evidence="1">The sequence shown here is derived from an EMBL/GenBank/DDBJ whole genome shotgun (WGS) entry which is preliminary data.</text>
</comment>
<evidence type="ECO:0008006" key="3">
    <source>
        <dbReference type="Google" id="ProtNLM"/>
    </source>
</evidence>
<name>A0AAW3N0M4_9BURK</name>
<keyword evidence="2" id="KW-1185">Reference proteome</keyword>
<proteinExistence type="predicted"/>
<organism evidence="1 2">
    <name type="scientific">Burkholderia ubonensis</name>
    <dbReference type="NCBI Taxonomy" id="101571"/>
    <lineage>
        <taxon>Bacteria</taxon>
        <taxon>Pseudomonadati</taxon>
        <taxon>Pseudomonadota</taxon>
        <taxon>Betaproteobacteria</taxon>
        <taxon>Burkholderiales</taxon>
        <taxon>Burkholderiaceae</taxon>
        <taxon>Burkholderia</taxon>
        <taxon>Burkholderia cepacia complex</taxon>
    </lineage>
</organism>
<sequence>MSMMGKEALLDGDLCICKCDPPPTLIASQGDRFMSFESQSGTVGSGASWSAQSADVMTHDQHFRIINSDGTPVAGLPFRLEVSDGKTVTGTTSADGLTKLVSADSAKNVQLRFHIDRSQ</sequence>